<dbReference type="InterPro" id="IPR046341">
    <property type="entry name" value="SET_dom_sf"/>
</dbReference>
<dbReference type="SUPFAM" id="SSF82199">
    <property type="entry name" value="SET domain"/>
    <property type="match status" value="1"/>
</dbReference>
<dbReference type="InterPro" id="IPR001214">
    <property type="entry name" value="SET_dom"/>
</dbReference>
<accession>A0AAN9YGK7</accession>
<comment type="caution">
    <text evidence="2">The sequence shown here is derived from an EMBL/GenBank/DDBJ whole genome shotgun (WGS) entry which is preliminary data.</text>
</comment>
<evidence type="ECO:0000313" key="2">
    <source>
        <dbReference type="EMBL" id="KAK7743973.1"/>
    </source>
</evidence>
<organism evidence="2 3">
    <name type="scientific">Diatrype stigma</name>
    <dbReference type="NCBI Taxonomy" id="117547"/>
    <lineage>
        <taxon>Eukaryota</taxon>
        <taxon>Fungi</taxon>
        <taxon>Dikarya</taxon>
        <taxon>Ascomycota</taxon>
        <taxon>Pezizomycotina</taxon>
        <taxon>Sordariomycetes</taxon>
        <taxon>Xylariomycetidae</taxon>
        <taxon>Xylariales</taxon>
        <taxon>Diatrypaceae</taxon>
        <taxon>Diatrype</taxon>
    </lineage>
</organism>
<dbReference type="Proteomes" id="UP001320420">
    <property type="component" value="Unassembled WGS sequence"/>
</dbReference>
<proteinExistence type="predicted"/>
<evidence type="ECO:0000259" key="1">
    <source>
        <dbReference type="PROSITE" id="PS50280"/>
    </source>
</evidence>
<dbReference type="Gene3D" id="2.170.270.10">
    <property type="entry name" value="SET domain"/>
    <property type="match status" value="1"/>
</dbReference>
<evidence type="ECO:0000313" key="3">
    <source>
        <dbReference type="Proteomes" id="UP001320420"/>
    </source>
</evidence>
<dbReference type="PROSITE" id="PS50280">
    <property type="entry name" value="SET"/>
    <property type="match status" value="1"/>
</dbReference>
<dbReference type="AlphaFoldDB" id="A0AAN9YGK7"/>
<gene>
    <name evidence="2" type="ORF">SLS62_010388</name>
</gene>
<reference evidence="2 3" key="1">
    <citation type="submission" date="2024-02" db="EMBL/GenBank/DDBJ databases">
        <title>De novo assembly and annotation of 12 fungi associated with fruit tree decline syndrome in Ontario, Canada.</title>
        <authorList>
            <person name="Sulman M."/>
            <person name="Ellouze W."/>
            <person name="Ilyukhin E."/>
        </authorList>
    </citation>
    <scope>NUCLEOTIDE SEQUENCE [LARGE SCALE GENOMIC DNA]</scope>
    <source>
        <strain evidence="2 3">M11/M66-122</strain>
    </source>
</reference>
<dbReference type="EMBL" id="JAKJXP020000127">
    <property type="protein sequence ID" value="KAK7743973.1"/>
    <property type="molecule type" value="Genomic_DNA"/>
</dbReference>
<keyword evidence="3" id="KW-1185">Reference proteome</keyword>
<dbReference type="Pfam" id="PF00856">
    <property type="entry name" value="SET"/>
    <property type="match status" value="1"/>
</dbReference>
<name>A0AAN9YGK7_9PEZI</name>
<sequence>MHSPVLTKDQRQALKIRAPDLAAEIPPNYPRGPSALVRILPIEDTSHPAYKQAGLFAARPILPGSLIVPYYGIVHPSDPSTSSHDAEGGREHEKSDYDLWLDRDANVAVDAEKAGNEARFVNDYRGASARPNAEFRECWDRRTGEKGMGVFALPAGKASVKKGGSGIKKGEEILVSYGKGFWEQRRLESSETRQ</sequence>
<protein>
    <recommendedName>
        <fullName evidence="1">SET domain-containing protein</fullName>
    </recommendedName>
</protein>
<feature type="domain" description="SET" evidence="1">
    <location>
        <begin position="35"/>
        <end position="178"/>
    </location>
</feature>